<dbReference type="PANTHER" id="PTHR12825:SF0">
    <property type="entry name" value="VESICLE TRANSPORT PROTEIN SEC20"/>
    <property type="match status" value="1"/>
</dbReference>
<proteinExistence type="inferred from homology"/>
<protein>
    <recommendedName>
        <fullName evidence="12">Sec20 C-terminal domain-containing protein</fullName>
    </recommendedName>
</protein>
<feature type="region of interest" description="Disordered" evidence="11">
    <location>
        <begin position="30"/>
        <end position="64"/>
    </location>
</feature>
<keyword evidence="6" id="KW-1133">Transmembrane helix</keyword>
<reference evidence="13" key="1">
    <citation type="journal article" date="2020" name="Stud. Mycol.">
        <title>101 Dothideomycetes genomes: a test case for predicting lifestyles and emergence of pathogens.</title>
        <authorList>
            <person name="Haridas S."/>
            <person name="Albert R."/>
            <person name="Binder M."/>
            <person name="Bloem J."/>
            <person name="Labutti K."/>
            <person name="Salamov A."/>
            <person name="Andreopoulos B."/>
            <person name="Baker S."/>
            <person name="Barry K."/>
            <person name="Bills G."/>
            <person name="Bluhm B."/>
            <person name="Cannon C."/>
            <person name="Castanera R."/>
            <person name="Culley D."/>
            <person name="Daum C."/>
            <person name="Ezra D."/>
            <person name="Gonzalez J."/>
            <person name="Henrissat B."/>
            <person name="Kuo A."/>
            <person name="Liang C."/>
            <person name="Lipzen A."/>
            <person name="Lutzoni F."/>
            <person name="Magnuson J."/>
            <person name="Mondo S."/>
            <person name="Nolan M."/>
            <person name="Ohm R."/>
            <person name="Pangilinan J."/>
            <person name="Park H.-J."/>
            <person name="Ramirez L."/>
            <person name="Alfaro M."/>
            <person name="Sun H."/>
            <person name="Tritt A."/>
            <person name="Yoshinaga Y."/>
            <person name="Zwiers L.-H."/>
            <person name="Turgeon B."/>
            <person name="Goodwin S."/>
            <person name="Spatafora J."/>
            <person name="Crous P."/>
            <person name="Grigoriev I."/>
        </authorList>
    </citation>
    <scope>NUCLEOTIDE SEQUENCE</scope>
    <source>
        <strain evidence="13">ATCC 16933</strain>
    </source>
</reference>
<dbReference type="InterPro" id="IPR056173">
    <property type="entry name" value="Sec20_C"/>
</dbReference>
<evidence type="ECO:0000313" key="14">
    <source>
        <dbReference type="Proteomes" id="UP000799766"/>
    </source>
</evidence>
<feature type="compositionally biased region" description="Low complexity" evidence="11">
    <location>
        <begin position="360"/>
        <end position="379"/>
    </location>
</feature>
<name>A0A6A6P7B4_9PEZI</name>
<evidence type="ECO:0000256" key="7">
    <source>
        <dbReference type="ARBA" id="ARBA00023054"/>
    </source>
</evidence>
<accession>A0A6A6P7B4</accession>
<comment type="subcellular location">
    <subcellularLocation>
        <location evidence="1">Endoplasmic reticulum membrane</location>
        <topology evidence="1">Single-pass type IV membrane protein</topology>
    </subcellularLocation>
</comment>
<dbReference type="OrthoDB" id="46868at2759"/>
<dbReference type="InterPro" id="IPR005606">
    <property type="entry name" value="Sec20"/>
</dbReference>
<dbReference type="PANTHER" id="PTHR12825">
    <property type="entry name" value="BNIP1-RELATED"/>
    <property type="match status" value="1"/>
</dbReference>
<dbReference type="EMBL" id="MU001674">
    <property type="protein sequence ID" value="KAF2459891.1"/>
    <property type="molecule type" value="Genomic_DNA"/>
</dbReference>
<evidence type="ECO:0000256" key="9">
    <source>
        <dbReference type="ARBA" id="ARBA00037934"/>
    </source>
</evidence>
<feature type="compositionally biased region" description="Low complexity" evidence="11">
    <location>
        <begin position="447"/>
        <end position="461"/>
    </location>
</feature>
<evidence type="ECO:0000256" key="8">
    <source>
        <dbReference type="ARBA" id="ARBA00023136"/>
    </source>
</evidence>
<comment type="similarity">
    <text evidence="9">Belongs to the SEC20 family.</text>
</comment>
<evidence type="ECO:0000256" key="11">
    <source>
        <dbReference type="SAM" id="MobiDB-lite"/>
    </source>
</evidence>
<feature type="region of interest" description="Disordered" evidence="11">
    <location>
        <begin position="187"/>
        <end position="233"/>
    </location>
</feature>
<keyword evidence="3" id="KW-0812">Transmembrane</keyword>
<sequence>MTTHALASRLTTLSDAHKSTQHLIARLAKLQPSSPSGASSPFRSPSASFASLPNGSSAAEFEDGATDARAELTAEIHEQLRQQEEELELLKEEVEELGAGVVAQTGHRHGPAAGSTASGAGERRRASDSARERARLNILVARVGEDLKQSRAQFRHAQLRAQRAATQARSKERAAFVSSLLATASDTANTSASDSSRSASPSASTALFGTAQEKQQRRNRGGAADPSKSQAELEAAASSDVTAALRRTHALLQSELSRSRFAQETLDQSSAALADLSERYAGLDDLLSASKGLLGTLLKSNKSDTWYLQTAFWLLVVTASWIAFRRFLYGPLWWLVWLPVKLVWSALASLVAAAASANADPNAAGSSSSGSSSSLARAARGPTSRPPLIVKPSAKGGPPKIDWMSDQGAPYVRAGGGGAGAKDEEDPSLRGSMSQRVGQMAEASREQGQGQQQGEGQDNKQGGAGASGDVPRRGDGTPLVESDQPRNPKKRMWDADEERRKRDEL</sequence>
<feature type="compositionally biased region" description="Low complexity" evidence="11">
    <location>
        <begin position="111"/>
        <end position="120"/>
    </location>
</feature>
<keyword evidence="14" id="KW-1185">Reference proteome</keyword>
<feature type="coiled-coil region" evidence="10">
    <location>
        <begin position="73"/>
        <end position="100"/>
    </location>
</feature>
<keyword evidence="5" id="KW-0931">ER-Golgi transport</keyword>
<feature type="compositionally biased region" description="Basic and acidic residues" evidence="11">
    <location>
        <begin position="483"/>
        <end position="505"/>
    </location>
</feature>
<dbReference type="GO" id="GO:0005484">
    <property type="term" value="F:SNAP receptor activity"/>
    <property type="evidence" value="ECO:0007669"/>
    <property type="project" value="InterPro"/>
</dbReference>
<keyword evidence="7 10" id="KW-0175">Coiled coil</keyword>
<gene>
    <name evidence="13" type="ORF">BDY21DRAFT_377471</name>
</gene>
<feature type="domain" description="Sec20 C-terminal" evidence="12">
    <location>
        <begin position="238"/>
        <end position="326"/>
    </location>
</feature>
<evidence type="ECO:0000256" key="4">
    <source>
        <dbReference type="ARBA" id="ARBA00022824"/>
    </source>
</evidence>
<evidence type="ECO:0000256" key="5">
    <source>
        <dbReference type="ARBA" id="ARBA00022892"/>
    </source>
</evidence>
<keyword evidence="8" id="KW-0472">Membrane</keyword>
<evidence type="ECO:0000259" key="12">
    <source>
        <dbReference type="Pfam" id="PF03908"/>
    </source>
</evidence>
<dbReference type="GO" id="GO:0031201">
    <property type="term" value="C:SNARE complex"/>
    <property type="evidence" value="ECO:0007669"/>
    <property type="project" value="TreeGrafter"/>
</dbReference>
<feature type="region of interest" description="Disordered" evidence="11">
    <location>
        <begin position="104"/>
        <end position="131"/>
    </location>
</feature>
<evidence type="ECO:0000313" key="13">
    <source>
        <dbReference type="EMBL" id="KAF2459891.1"/>
    </source>
</evidence>
<evidence type="ECO:0000256" key="3">
    <source>
        <dbReference type="ARBA" id="ARBA00022692"/>
    </source>
</evidence>
<keyword evidence="2" id="KW-0813">Transport</keyword>
<dbReference type="GO" id="GO:0006890">
    <property type="term" value="P:retrograde vesicle-mediated transport, Golgi to endoplasmic reticulum"/>
    <property type="evidence" value="ECO:0007669"/>
    <property type="project" value="InterPro"/>
</dbReference>
<dbReference type="GO" id="GO:0005789">
    <property type="term" value="C:endoplasmic reticulum membrane"/>
    <property type="evidence" value="ECO:0007669"/>
    <property type="project" value="UniProtKB-SubCell"/>
</dbReference>
<feature type="compositionally biased region" description="Low complexity" evidence="11">
    <location>
        <begin position="187"/>
        <end position="207"/>
    </location>
</feature>
<feature type="region of interest" description="Disordered" evidence="11">
    <location>
        <begin position="360"/>
        <end position="505"/>
    </location>
</feature>
<evidence type="ECO:0000256" key="10">
    <source>
        <dbReference type="SAM" id="Coils"/>
    </source>
</evidence>
<dbReference type="AlphaFoldDB" id="A0A6A6P7B4"/>
<feature type="compositionally biased region" description="Basic and acidic residues" evidence="11">
    <location>
        <begin position="121"/>
        <end position="131"/>
    </location>
</feature>
<dbReference type="Pfam" id="PF03908">
    <property type="entry name" value="Sec20"/>
    <property type="match status" value="1"/>
</dbReference>
<evidence type="ECO:0000256" key="2">
    <source>
        <dbReference type="ARBA" id="ARBA00022448"/>
    </source>
</evidence>
<keyword evidence="4" id="KW-0256">Endoplasmic reticulum</keyword>
<evidence type="ECO:0000256" key="1">
    <source>
        <dbReference type="ARBA" id="ARBA00004163"/>
    </source>
</evidence>
<feature type="compositionally biased region" description="Low complexity" evidence="11">
    <location>
        <begin position="32"/>
        <end position="51"/>
    </location>
</feature>
<dbReference type="Proteomes" id="UP000799766">
    <property type="component" value="Unassembled WGS sequence"/>
</dbReference>
<evidence type="ECO:0000256" key="6">
    <source>
        <dbReference type="ARBA" id="ARBA00022989"/>
    </source>
</evidence>
<organism evidence="13 14">
    <name type="scientific">Lineolata rhizophorae</name>
    <dbReference type="NCBI Taxonomy" id="578093"/>
    <lineage>
        <taxon>Eukaryota</taxon>
        <taxon>Fungi</taxon>
        <taxon>Dikarya</taxon>
        <taxon>Ascomycota</taxon>
        <taxon>Pezizomycotina</taxon>
        <taxon>Dothideomycetes</taxon>
        <taxon>Dothideomycetes incertae sedis</taxon>
        <taxon>Lineolatales</taxon>
        <taxon>Lineolataceae</taxon>
        <taxon>Lineolata</taxon>
    </lineage>
</organism>